<feature type="compositionally biased region" description="Polar residues" evidence="1">
    <location>
        <begin position="246"/>
        <end position="265"/>
    </location>
</feature>
<dbReference type="InParanoid" id="A0A316VG16"/>
<keyword evidence="3" id="KW-1185">Reference proteome</keyword>
<feature type="compositionally biased region" description="Basic and acidic residues" evidence="1">
    <location>
        <begin position="47"/>
        <end position="58"/>
    </location>
</feature>
<feature type="region of interest" description="Disordered" evidence="1">
    <location>
        <begin position="1"/>
        <end position="89"/>
    </location>
</feature>
<gene>
    <name evidence="2" type="ORF">FA14DRAFT_157082</name>
</gene>
<sequence length="302" mass="33819">MGKLPIQHNQINNCLSTKHNEPPLRYQDERLSTWQRLRGNRGSQVDSSKDKGKEKVEESPLPNSKKRKQPSLDHEAGPSRTKIPEAKKQKGFWTRVAEADYEHRRYNYERQRDEELAEALIPVAGAGIYGAYLGTKAIVNGVKKGCNAACRAARNQATRLRERITGTPSSSLTRKKFRHELNSSNRREFTMKNRRYLQIHRKNGAGPTYVDRGRNRNPQHLAQNSATYHANRSAARVRPQVVHRPQYSSSNLSTSSDGADNSASQHKGRSAHSSSNDTSSANSASLSRSGSISSRRRSPGHA</sequence>
<feature type="compositionally biased region" description="Basic and acidic residues" evidence="1">
    <location>
        <begin position="70"/>
        <end position="88"/>
    </location>
</feature>
<feature type="compositionally biased region" description="Polar residues" evidence="1">
    <location>
        <begin position="7"/>
        <end position="17"/>
    </location>
</feature>
<name>A0A316VG16_9BASI</name>
<proteinExistence type="predicted"/>
<dbReference type="AlphaFoldDB" id="A0A316VG16"/>
<organism evidence="2 3">
    <name type="scientific">Meira miltonrushii</name>
    <dbReference type="NCBI Taxonomy" id="1280837"/>
    <lineage>
        <taxon>Eukaryota</taxon>
        <taxon>Fungi</taxon>
        <taxon>Dikarya</taxon>
        <taxon>Basidiomycota</taxon>
        <taxon>Ustilaginomycotina</taxon>
        <taxon>Exobasidiomycetes</taxon>
        <taxon>Exobasidiales</taxon>
        <taxon>Brachybasidiaceae</taxon>
        <taxon>Meira</taxon>
    </lineage>
</organism>
<feature type="compositionally biased region" description="Basic and acidic residues" evidence="1">
    <location>
        <begin position="18"/>
        <end position="31"/>
    </location>
</feature>
<reference evidence="2 3" key="1">
    <citation type="journal article" date="2018" name="Mol. Biol. Evol.">
        <title>Broad Genomic Sampling Reveals a Smut Pathogenic Ancestry of the Fungal Clade Ustilaginomycotina.</title>
        <authorList>
            <person name="Kijpornyongpan T."/>
            <person name="Mondo S.J."/>
            <person name="Barry K."/>
            <person name="Sandor L."/>
            <person name="Lee J."/>
            <person name="Lipzen A."/>
            <person name="Pangilinan J."/>
            <person name="LaButti K."/>
            <person name="Hainaut M."/>
            <person name="Henrissat B."/>
            <person name="Grigoriev I.V."/>
            <person name="Spatafora J.W."/>
            <person name="Aime M.C."/>
        </authorList>
    </citation>
    <scope>NUCLEOTIDE SEQUENCE [LARGE SCALE GENOMIC DNA]</scope>
    <source>
        <strain evidence="2 3">MCA 3882</strain>
    </source>
</reference>
<accession>A0A316VG16</accession>
<dbReference type="GeneID" id="37019655"/>
<evidence type="ECO:0000256" key="1">
    <source>
        <dbReference type="SAM" id="MobiDB-lite"/>
    </source>
</evidence>
<dbReference type="Proteomes" id="UP000245771">
    <property type="component" value="Unassembled WGS sequence"/>
</dbReference>
<evidence type="ECO:0000313" key="2">
    <source>
        <dbReference type="EMBL" id="PWN34425.1"/>
    </source>
</evidence>
<dbReference type="EMBL" id="KZ819604">
    <property type="protein sequence ID" value="PWN34425.1"/>
    <property type="molecule type" value="Genomic_DNA"/>
</dbReference>
<evidence type="ECO:0000313" key="3">
    <source>
        <dbReference type="Proteomes" id="UP000245771"/>
    </source>
</evidence>
<protein>
    <submittedName>
        <fullName evidence="2">Uncharacterized protein</fullName>
    </submittedName>
</protein>
<dbReference type="RefSeq" id="XP_025354727.1">
    <property type="nucleotide sequence ID" value="XM_025497874.1"/>
</dbReference>
<feature type="region of interest" description="Disordered" evidence="1">
    <location>
        <begin position="228"/>
        <end position="302"/>
    </location>
</feature>
<feature type="compositionally biased region" description="Low complexity" evidence="1">
    <location>
        <begin position="271"/>
        <end position="293"/>
    </location>
</feature>